<sequence>MLVFHSLTCPVNQMEPLGEQSTVNQQPQSFRNLYLHAFPESKIKAPSMNQVILNHMPYTSPCISREDWSHYFNKAEQQQYRLSRTCLLTCGPRGHLFFLSSAMSIPDQALNQVERSPDGIS</sequence>
<dbReference type="Proteomes" id="UP000059680">
    <property type="component" value="Chromosome 5"/>
</dbReference>
<keyword evidence="2" id="KW-1185">Reference proteome</keyword>
<name>A0A0P0WGY3_ORYSJ</name>
<gene>
    <name evidence="1" type="ordered locus">Os05g0108200</name>
    <name evidence="1" type="ORF">OSNPB_050108200</name>
</gene>
<protein>
    <submittedName>
        <fullName evidence="1">Os05g0108200 protein</fullName>
    </submittedName>
</protein>
<accession>A0A0P0WGY3</accession>
<proteinExistence type="predicted"/>
<organism evidence="1 2">
    <name type="scientific">Oryza sativa subsp. japonica</name>
    <name type="common">Rice</name>
    <dbReference type="NCBI Taxonomy" id="39947"/>
    <lineage>
        <taxon>Eukaryota</taxon>
        <taxon>Viridiplantae</taxon>
        <taxon>Streptophyta</taxon>
        <taxon>Embryophyta</taxon>
        <taxon>Tracheophyta</taxon>
        <taxon>Spermatophyta</taxon>
        <taxon>Magnoliopsida</taxon>
        <taxon>Liliopsida</taxon>
        <taxon>Poales</taxon>
        <taxon>Poaceae</taxon>
        <taxon>BOP clade</taxon>
        <taxon>Oryzoideae</taxon>
        <taxon>Oryzeae</taxon>
        <taxon>Oryzinae</taxon>
        <taxon>Oryza</taxon>
        <taxon>Oryza sativa</taxon>
    </lineage>
</organism>
<dbReference type="InParanoid" id="A0A0P0WGY3"/>
<dbReference type="AlphaFoldDB" id="A0A0P0WGY3"/>
<reference evidence="1 2" key="3">
    <citation type="journal article" date="2013" name="Rice">
        <title>Improvement of the Oryza sativa Nipponbare reference genome using next generation sequence and optical map data.</title>
        <authorList>
            <person name="Kawahara Y."/>
            <person name="de la Bastide M."/>
            <person name="Hamilton J.P."/>
            <person name="Kanamori H."/>
            <person name="McCombie W.R."/>
            <person name="Ouyang S."/>
            <person name="Schwartz D.C."/>
            <person name="Tanaka T."/>
            <person name="Wu J."/>
            <person name="Zhou S."/>
            <person name="Childs K.L."/>
            <person name="Davidson R.M."/>
            <person name="Lin H."/>
            <person name="Quesada-Ocampo L."/>
            <person name="Vaillancourt B."/>
            <person name="Sakai H."/>
            <person name="Lee S.S."/>
            <person name="Kim J."/>
            <person name="Numa H."/>
            <person name="Itoh T."/>
            <person name="Buell C.R."/>
            <person name="Matsumoto T."/>
        </authorList>
    </citation>
    <scope>NUCLEOTIDE SEQUENCE [LARGE SCALE GENOMIC DNA]</scope>
    <source>
        <strain evidence="2">cv. Nipponbare</strain>
    </source>
</reference>
<evidence type="ECO:0000313" key="1">
    <source>
        <dbReference type="EMBL" id="BAS91894.1"/>
    </source>
</evidence>
<dbReference type="Gramene" id="Os05t0108200-00">
    <property type="protein sequence ID" value="Os05t0108200-00"/>
    <property type="gene ID" value="Os05g0108200"/>
</dbReference>
<dbReference type="PaxDb" id="39947-A0A0P0WGY3"/>
<evidence type="ECO:0000313" key="2">
    <source>
        <dbReference type="Proteomes" id="UP000059680"/>
    </source>
</evidence>
<dbReference type="EMBL" id="AP014961">
    <property type="protein sequence ID" value="BAS91894.1"/>
    <property type="molecule type" value="Genomic_DNA"/>
</dbReference>
<reference evidence="1 2" key="2">
    <citation type="journal article" date="2013" name="Plant Cell Physiol.">
        <title>Rice Annotation Project Database (RAP-DB): an integrative and interactive database for rice genomics.</title>
        <authorList>
            <person name="Sakai H."/>
            <person name="Lee S.S."/>
            <person name="Tanaka T."/>
            <person name="Numa H."/>
            <person name="Kim J."/>
            <person name="Kawahara Y."/>
            <person name="Wakimoto H."/>
            <person name="Yang C.C."/>
            <person name="Iwamoto M."/>
            <person name="Abe T."/>
            <person name="Yamada Y."/>
            <person name="Muto A."/>
            <person name="Inokuchi H."/>
            <person name="Ikemura T."/>
            <person name="Matsumoto T."/>
            <person name="Sasaki T."/>
            <person name="Itoh T."/>
        </authorList>
    </citation>
    <scope>NUCLEOTIDE SEQUENCE [LARGE SCALE GENOMIC DNA]</scope>
    <source>
        <strain evidence="2">cv. Nipponbare</strain>
    </source>
</reference>
<reference evidence="2" key="1">
    <citation type="journal article" date="2005" name="Nature">
        <title>The map-based sequence of the rice genome.</title>
        <authorList>
            <consortium name="International rice genome sequencing project (IRGSP)"/>
            <person name="Matsumoto T."/>
            <person name="Wu J."/>
            <person name="Kanamori H."/>
            <person name="Katayose Y."/>
            <person name="Fujisawa M."/>
            <person name="Namiki N."/>
            <person name="Mizuno H."/>
            <person name="Yamamoto K."/>
            <person name="Antonio B.A."/>
            <person name="Baba T."/>
            <person name="Sakata K."/>
            <person name="Nagamura Y."/>
            <person name="Aoki H."/>
            <person name="Arikawa K."/>
            <person name="Arita K."/>
            <person name="Bito T."/>
            <person name="Chiden Y."/>
            <person name="Fujitsuka N."/>
            <person name="Fukunaka R."/>
            <person name="Hamada M."/>
            <person name="Harada C."/>
            <person name="Hayashi A."/>
            <person name="Hijishita S."/>
            <person name="Honda M."/>
            <person name="Hosokawa S."/>
            <person name="Ichikawa Y."/>
            <person name="Idonuma A."/>
            <person name="Iijima M."/>
            <person name="Ikeda M."/>
            <person name="Ikeno M."/>
            <person name="Ito K."/>
            <person name="Ito S."/>
            <person name="Ito T."/>
            <person name="Ito Y."/>
            <person name="Ito Y."/>
            <person name="Iwabuchi A."/>
            <person name="Kamiya K."/>
            <person name="Karasawa W."/>
            <person name="Kurita K."/>
            <person name="Katagiri S."/>
            <person name="Kikuta A."/>
            <person name="Kobayashi H."/>
            <person name="Kobayashi N."/>
            <person name="Machita K."/>
            <person name="Maehara T."/>
            <person name="Masukawa M."/>
            <person name="Mizubayashi T."/>
            <person name="Mukai Y."/>
            <person name="Nagasaki H."/>
            <person name="Nagata Y."/>
            <person name="Naito S."/>
            <person name="Nakashima M."/>
            <person name="Nakama Y."/>
            <person name="Nakamichi Y."/>
            <person name="Nakamura M."/>
            <person name="Meguro A."/>
            <person name="Negishi M."/>
            <person name="Ohta I."/>
            <person name="Ohta T."/>
            <person name="Okamoto M."/>
            <person name="Ono N."/>
            <person name="Saji S."/>
            <person name="Sakaguchi M."/>
            <person name="Sakai K."/>
            <person name="Shibata M."/>
            <person name="Shimokawa T."/>
            <person name="Song J."/>
            <person name="Takazaki Y."/>
            <person name="Terasawa K."/>
            <person name="Tsugane M."/>
            <person name="Tsuji K."/>
            <person name="Ueda S."/>
            <person name="Waki K."/>
            <person name="Yamagata H."/>
            <person name="Yamamoto M."/>
            <person name="Yamamoto S."/>
            <person name="Yamane H."/>
            <person name="Yoshiki S."/>
            <person name="Yoshihara R."/>
            <person name="Yukawa K."/>
            <person name="Zhong H."/>
            <person name="Yano M."/>
            <person name="Yuan Q."/>
            <person name="Ouyang S."/>
            <person name="Liu J."/>
            <person name="Jones K.M."/>
            <person name="Gansberger K."/>
            <person name="Moffat K."/>
            <person name="Hill J."/>
            <person name="Bera J."/>
            <person name="Fadrosh D."/>
            <person name="Jin S."/>
            <person name="Johri S."/>
            <person name="Kim M."/>
            <person name="Overton L."/>
            <person name="Reardon M."/>
            <person name="Tsitrin T."/>
            <person name="Vuong H."/>
            <person name="Weaver B."/>
            <person name="Ciecko A."/>
            <person name="Tallon L."/>
            <person name="Jackson J."/>
            <person name="Pai G."/>
            <person name="Aken S.V."/>
            <person name="Utterback T."/>
            <person name="Reidmuller S."/>
            <person name="Feldblyum T."/>
            <person name="Hsiao J."/>
            <person name="Zismann V."/>
            <person name="Iobst S."/>
            <person name="de Vazeille A.R."/>
            <person name="Buell C.R."/>
            <person name="Ying K."/>
            <person name="Li Y."/>
            <person name="Lu T."/>
            <person name="Huang Y."/>
            <person name="Zhao Q."/>
            <person name="Feng Q."/>
            <person name="Zhang L."/>
            <person name="Zhu J."/>
            <person name="Weng Q."/>
            <person name="Mu J."/>
            <person name="Lu Y."/>
            <person name="Fan D."/>
            <person name="Liu Y."/>
            <person name="Guan J."/>
            <person name="Zhang Y."/>
            <person name="Yu S."/>
            <person name="Liu X."/>
            <person name="Zhang Y."/>
            <person name="Hong G."/>
            <person name="Han B."/>
            <person name="Choisne N."/>
            <person name="Demange N."/>
            <person name="Orjeda G."/>
            <person name="Samain S."/>
            <person name="Cattolico L."/>
            <person name="Pelletier E."/>
            <person name="Couloux A."/>
            <person name="Segurens B."/>
            <person name="Wincker P."/>
            <person name="D'Hont A."/>
            <person name="Scarpelli C."/>
            <person name="Weissenbach J."/>
            <person name="Salanoubat M."/>
            <person name="Quetier F."/>
            <person name="Yu Y."/>
            <person name="Kim H.R."/>
            <person name="Rambo T."/>
            <person name="Currie J."/>
            <person name="Collura K."/>
            <person name="Luo M."/>
            <person name="Yang T."/>
            <person name="Ammiraju J.S.S."/>
            <person name="Engler F."/>
            <person name="Soderlund C."/>
            <person name="Wing R.A."/>
            <person name="Palmer L.E."/>
            <person name="de la Bastide M."/>
            <person name="Spiegel L."/>
            <person name="Nascimento L."/>
            <person name="Zutavern T."/>
            <person name="O'Shaughnessy A."/>
            <person name="Dike S."/>
            <person name="Dedhia N."/>
            <person name="Preston R."/>
            <person name="Balija V."/>
            <person name="McCombie W.R."/>
            <person name="Chow T."/>
            <person name="Chen H."/>
            <person name="Chung M."/>
            <person name="Chen C."/>
            <person name="Shaw J."/>
            <person name="Wu H."/>
            <person name="Hsiao K."/>
            <person name="Chao Y."/>
            <person name="Chu M."/>
            <person name="Cheng C."/>
            <person name="Hour A."/>
            <person name="Lee P."/>
            <person name="Lin S."/>
            <person name="Lin Y."/>
            <person name="Liou J."/>
            <person name="Liu S."/>
            <person name="Hsing Y."/>
            <person name="Raghuvanshi S."/>
            <person name="Mohanty A."/>
            <person name="Bharti A.K."/>
            <person name="Gaur A."/>
            <person name="Gupta V."/>
            <person name="Kumar D."/>
            <person name="Ravi V."/>
            <person name="Vij S."/>
            <person name="Kapur A."/>
            <person name="Khurana P."/>
            <person name="Khurana P."/>
            <person name="Khurana J.P."/>
            <person name="Tyagi A.K."/>
            <person name="Gaikwad K."/>
            <person name="Singh A."/>
            <person name="Dalal V."/>
            <person name="Srivastava S."/>
            <person name="Dixit A."/>
            <person name="Pal A.K."/>
            <person name="Ghazi I.A."/>
            <person name="Yadav M."/>
            <person name="Pandit A."/>
            <person name="Bhargava A."/>
            <person name="Sureshbabu K."/>
            <person name="Batra K."/>
            <person name="Sharma T.R."/>
            <person name="Mohapatra T."/>
            <person name="Singh N.K."/>
            <person name="Messing J."/>
            <person name="Nelson A.B."/>
            <person name="Fuks G."/>
            <person name="Kavchok S."/>
            <person name="Keizer G."/>
            <person name="Linton E."/>
            <person name="Llaca V."/>
            <person name="Song R."/>
            <person name="Tanyolac B."/>
            <person name="Young S."/>
            <person name="Ho-Il K."/>
            <person name="Hahn J.H."/>
            <person name="Sangsakoo G."/>
            <person name="Vanavichit A."/>
            <person name="de Mattos Luiz.A.T."/>
            <person name="Zimmer P.D."/>
            <person name="Malone G."/>
            <person name="Dellagostin O."/>
            <person name="de Oliveira A.C."/>
            <person name="Bevan M."/>
            <person name="Bancroft I."/>
            <person name="Minx P."/>
            <person name="Cordum H."/>
            <person name="Wilson R."/>
            <person name="Cheng Z."/>
            <person name="Jin W."/>
            <person name="Jiang J."/>
            <person name="Leong S.A."/>
            <person name="Iwama H."/>
            <person name="Gojobori T."/>
            <person name="Itoh T."/>
            <person name="Niimura Y."/>
            <person name="Fujii Y."/>
            <person name="Habara T."/>
            <person name="Sakai H."/>
            <person name="Sato Y."/>
            <person name="Wilson G."/>
            <person name="Kumar K."/>
            <person name="McCouch S."/>
            <person name="Juretic N."/>
            <person name="Hoen D."/>
            <person name="Wright S."/>
            <person name="Bruskiewich R."/>
            <person name="Bureau T."/>
            <person name="Miyao A."/>
            <person name="Hirochika H."/>
            <person name="Nishikawa T."/>
            <person name="Kadowaki K."/>
            <person name="Sugiura M."/>
            <person name="Burr B."/>
            <person name="Sasaki T."/>
        </authorList>
    </citation>
    <scope>NUCLEOTIDE SEQUENCE [LARGE SCALE GENOMIC DNA]</scope>
    <source>
        <strain evidence="2">cv. Nipponbare</strain>
    </source>
</reference>